<evidence type="ECO:0000256" key="1">
    <source>
        <dbReference type="ARBA" id="ARBA00005594"/>
    </source>
</evidence>
<keyword evidence="6" id="KW-0648">Protein biosynthesis</keyword>
<dbReference type="InterPro" id="IPR002300">
    <property type="entry name" value="aa-tRNA-synth_Ia"/>
</dbReference>
<dbReference type="PANTHER" id="PTHR11946:SF109">
    <property type="entry name" value="VALINE--TRNA LIGASE"/>
    <property type="match status" value="1"/>
</dbReference>
<evidence type="ECO:0000256" key="7">
    <source>
        <dbReference type="ARBA" id="ARBA00023146"/>
    </source>
</evidence>
<keyword evidence="4" id="KW-0547">Nucleotide-binding</keyword>
<evidence type="ECO:0000256" key="6">
    <source>
        <dbReference type="ARBA" id="ARBA00022917"/>
    </source>
</evidence>
<sequence>MARENWRSCVIQVWPGELAYVLSSSEYGQGQPKVSSGGREEQLRFVIIGVAGGSARLSSSGVAGEAARFVIIGYTARRQPKIIIRYGGRTNYRKVWPGAAFLSSSVWREKLAYVLSSSGVARNSCFVIGRPGRQPVIIRCGRGELATFPHLGMAGENWLKLIIRYGRENGLRFVCQVCEENWLEVSSGMAGEADTVFISSGMTGRLAWVVISGVAGENWPKISVAGELAYVLSSSGMARRTGLRFLSSRCGGENWPTFCHQVWPEAAYVLSSSGVRRTGWFVIIGYGRGDVATFCHPGVAEAAWVSSSGGRGGTGYVSSSSGMAGEGSLRLSSSRCGQENWPTFVIINCTPLASMSTQQEEDVLDTWFSSGLFPFASLGWPGQGRGETMPDLARFYPTTLVKTGHDILFWVAQMVMLGLNLTGRLLFKTVLLHGLLCDGGGHKMSKSWGSVIDPLDVINGASLEVLCERVEGSLNA</sequence>
<keyword evidence="7" id="KW-0030">Aminoacyl-tRNA synthetase</keyword>
<accession>A0AAW0UDS0</accession>
<dbReference type="InterPro" id="IPR002303">
    <property type="entry name" value="Valyl-tRNA_ligase"/>
</dbReference>
<dbReference type="Proteomes" id="UP001487740">
    <property type="component" value="Unassembled WGS sequence"/>
</dbReference>
<dbReference type="PANTHER" id="PTHR11946">
    <property type="entry name" value="VALYL-TRNA SYNTHETASES"/>
    <property type="match status" value="1"/>
</dbReference>
<keyword evidence="5" id="KW-0067">ATP-binding</keyword>
<evidence type="ECO:0000256" key="4">
    <source>
        <dbReference type="ARBA" id="ARBA00022741"/>
    </source>
</evidence>
<dbReference type="GO" id="GO:0006438">
    <property type="term" value="P:valyl-tRNA aminoacylation"/>
    <property type="evidence" value="ECO:0007669"/>
    <property type="project" value="InterPro"/>
</dbReference>
<dbReference type="GO" id="GO:0005829">
    <property type="term" value="C:cytosol"/>
    <property type="evidence" value="ECO:0007669"/>
    <property type="project" value="TreeGrafter"/>
</dbReference>
<keyword evidence="3" id="KW-0436">Ligase</keyword>
<evidence type="ECO:0000256" key="5">
    <source>
        <dbReference type="ARBA" id="ARBA00022840"/>
    </source>
</evidence>
<feature type="domain" description="Aminoacyl-tRNA synthetase class Ia" evidence="9">
    <location>
        <begin position="356"/>
        <end position="465"/>
    </location>
</feature>
<comment type="similarity">
    <text evidence="1">Belongs to the class-I aminoacyl-tRNA synthetase family.</text>
</comment>
<dbReference type="Gene3D" id="3.40.50.620">
    <property type="entry name" value="HUPs"/>
    <property type="match status" value="1"/>
</dbReference>
<keyword evidence="11" id="KW-1185">Reference proteome</keyword>
<organism evidence="10 11">
    <name type="scientific">Scylla paramamosain</name>
    <name type="common">Mud crab</name>
    <dbReference type="NCBI Taxonomy" id="85552"/>
    <lineage>
        <taxon>Eukaryota</taxon>
        <taxon>Metazoa</taxon>
        <taxon>Ecdysozoa</taxon>
        <taxon>Arthropoda</taxon>
        <taxon>Crustacea</taxon>
        <taxon>Multicrustacea</taxon>
        <taxon>Malacostraca</taxon>
        <taxon>Eumalacostraca</taxon>
        <taxon>Eucarida</taxon>
        <taxon>Decapoda</taxon>
        <taxon>Pleocyemata</taxon>
        <taxon>Brachyura</taxon>
        <taxon>Eubrachyura</taxon>
        <taxon>Portunoidea</taxon>
        <taxon>Portunidae</taxon>
        <taxon>Portuninae</taxon>
        <taxon>Scylla</taxon>
    </lineage>
</organism>
<name>A0AAW0UDS0_SCYPA</name>
<evidence type="ECO:0000256" key="2">
    <source>
        <dbReference type="ARBA" id="ARBA00013169"/>
    </source>
</evidence>
<dbReference type="EMBL" id="JARAKH010000014">
    <property type="protein sequence ID" value="KAK8397085.1"/>
    <property type="molecule type" value="Genomic_DNA"/>
</dbReference>
<evidence type="ECO:0000259" key="9">
    <source>
        <dbReference type="Pfam" id="PF00133"/>
    </source>
</evidence>
<dbReference type="SUPFAM" id="SSF52374">
    <property type="entry name" value="Nucleotidylyl transferase"/>
    <property type="match status" value="1"/>
</dbReference>
<dbReference type="PRINTS" id="PR00986">
    <property type="entry name" value="TRNASYNTHVAL"/>
</dbReference>
<dbReference type="InterPro" id="IPR014729">
    <property type="entry name" value="Rossmann-like_a/b/a_fold"/>
</dbReference>
<dbReference type="EC" id="6.1.1.9" evidence="2"/>
<comment type="caution">
    <text evidence="10">The sequence shown here is derived from an EMBL/GenBank/DDBJ whole genome shotgun (WGS) entry which is preliminary data.</text>
</comment>
<dbReference type="GO" id="GO:0005524">
    <property type="term" value="F:ATP binding"/>
    <property type="evidence" value="ECO:0007669"/>
    <property type="project" value="UniProtKB-KW"/>
</dbReference>
<evidence type="ECO:0000256" key="8">
    <source>
        <dbReference type="ARBA" id="ARBA00029936"/>
    </source>
</evidence>
<protein>
    <recommendedName>
        <fullName evidence="2">valine--tRNA ligase</fullName>
        <ecNumber evidence="2">6.1.1.9</ecNumber>
    </recommendedName>
    <alternativeName>
        <fullName evidence="8">Valyl-tRNA synthetase</fullName>
    </alternativeName>
</protein>
<dbReference type="Pfam" id="PF00133">
    <property type="entry name" value="tRNA-synt_1"/>
    <property type="match status" value="1"/>
</dbReference>
<evidence type="ECO:0000313" key="11">
    <source>
        <dbReference type="Proteomes" id="UP001487740"/>
    </source>
</evidence>
<proteinExistence type="inferred from homology"/>
<dbReference type="AlphaFoldDB" id="A0AAW0UDS0"/>
<evidence type="ECO:0000256" key="3">
    <source>
        <dbReference type="ARBA" id="ARBA00022598"/>
    </source>
</evidence>
<gene>
    <name evidence="10" type="ORF">O3P69_004627</name>
</gene>
<reference evidence="10 11" key="1">
    <citation type="submission" date="2023-03" db="EMBL/GenBank/DDBJ databases">
        <title>High-quality genome of Scylla paramamosain provides insights in environmental adaptation.</title>
        <authorList>
            <person name="Zhang L."/>
        </authorList>
    </citation>
    <scope>NUCLEOTIDE SEQUENCE [LARGE SCALE GENOMIC DNA]</scope>
    <source>
        <strain evidence="10">LZ_2023a</strain>
        <tissue evidence="10">Muscle</tissue>
    </source>
</reference>
<dbReference type="EMBL" id="JARAKH010000014">
    <property type="protein sequence ID" value="KAK8397086.1"/>
    <property type="molecule type" value="Genomic_DNA"/>
</dbReference>
<dbReference type="GO" id="GO:0004832">
    <property type="term" value="F:valine-tRNA ligase activity"/>
    <property type="evidence" value="ECO:0007669"/>
    <property type="project" value="UniProtKB-EC"/>
</dbReference>
<evidence type="ECO:0000313" key="10">
    <source>
        <dbReference type="EMBL" id="KAK8397086.1"/>
    </source>
</evidence>